<dbReference type="InterPro" id="IPR029063">
    <property type="entry name" value="SAM-dependent_MTases_sf"/>
</dbReference>
<sequence length="201" mass="22216">MSLPFSEACERNKQPILEALDRLLPTGARVLEVGAGTGQHAVHFTRQRQDLRWLSTDLPERLAGLAARFEAEAGSREIGLRALDVASDDWPEGPFDAVFTANTLHIMAWPLTERLLSRVPQLLIPQGLLILYGPFQDRGVHSAESNRQFDRHLRARDPAMGVRDAAEIAALAEARGLRAVADLALPANNRLLVFRKSELAD</sequence>
<dbReference type="Pfam" id="PF06080">
    <property type="entry name" value="DUF938"/>
    <property type="match status" value="1"/>
</dbReference>
<keyword evidence="1" id="KW-0489">Methyltransferase</keyword>
<dbReference type="GO" id="GO:0032259">
    <property type="term" value="P:methylation"/>
    <property type="evidence" value="ECO:0007669"/>
    <property type="project" value="UniProtKB-KW"/>
</dbReference>
<reference evidence="1 2" key="1">
    <citation type="submission" date="2015-07" db="EMBL/GenBank/DDBJ databases">
        <authorList>
            <person name="Noorani M."/>
        </authorList>
    </citation>
    <scope>NUCLEOTIDE SEQUENCE [LARGE SCALE GENOMIC DNA]</scope>
    <source>
        <strain evidence="1 2">KCTC 42284</strain>
    </source>
</reference>
<dbReference type="SUPFAM" id="SSF53335">
    <property type="entry name" value="S-adenosyl-L-methionine-dependent methyltransferases"/>
    <property type="match status" value="1"/>
</dbReference>
<dbReference type="AlphaFoldDB" id="A0A0K0XYS4"/>
<proteinExistence type="predicted"/>
<dbReference type="PANTHER" id="PTHR20974">
    <property type="entry name" value="UPF0585 PROTEIN CG18661"/>
    <property type="match status" value="1"/>
</dbReference>
<keyword evidence="1" id="KW-0808">Transferase</keyword>
<evidence type="ECO:0000313" key="1">
    <source>
        <dbReference type="EMBL" id="AKS42838.1"/>
    </source>
</evidence>
<dbReference type="GO" id="GO:0008168">
    <property type="term" value="F:methyltransferase activity"/>
    <property type="evidence" value="ECO:0007669"/>
    <property type="project" value="UniProtKB-KW"/>
</dbReference>
<dbReference type="OrthoDB" id="5563826at2"/>
<keyword evidence="2" id="KW-1185">Reference proteome</keyword>
<name>A0A0K0XYS4_9GAMM</name>
<protein>
    <submittedName>
        <fullName evidence="1">Methylase</fullName>
    </submittedName>
</protein>
<dbReference type="KEGG" id="wma:WM2015_2479"/>
<dbReference type="PANTHER" id="PTHR20974:SF0">
    <property type="entry name" value="UPF0585 PROTEIN CG18661"/>
    <property type="match status" value="1"/>
</dbReference>
<dbReference type="Proteomes" id="UP000066624">
    <property type="component" value="Chromosome"/>
</dbReference>
<organism evidence="1 2">
    <name type="scientific">Wenzhouxiangella marina</name>
    <dbReference type="NCBI Taxonomy" id="1579979"/>
    <lineage>
        <taxon>Bacteria</taxon>
        <taxon>Pseudomonadati</taxon>
        <taxon>Pseudomonadota</taxon>
        <taxon>Gammaproteobacteria</taxon>
        <taxon>Chromatiales</taxon>
        <taxon>Wenzhouxiangellaceae</taxon>
        <taxon>Wenzhouxiangella</taxon>
    </lineage>
</organism>
<dbReference type="RefSeq" id="WP_049726368.1">
    <property type="nucleotide sequence ID" value="NZ_CP012154.1"/>
</dbReference>
<dbReference type="InterPro" id="IPR010342">
    <property type="entry name" value="DUF938"/>
</dbReference>
<evidence type="ECO:0000313" key="2">
    <source>
        <dbReference type="Proteomes" id="UP000066624"/>
    </source>
</evidence>
<dbReference type="CDD" id="cd02440">
    <property type="entry name" value="AdoMet_MTases"/>
    <property type="match status" value="1"/>
</dbReference>
<dbReference type="STRING" id="1579979.WM2015_2479"/>
<dbReference type="Gene3D" id="3.40.50.150">
    <property type="entry name" value="Vaccinia Virus protein VP39"/>
    <property type="match status" value="1"/>
</dbReference>
<accession>A0A0K0XYS4</accession>
<gene>
    <name evidence="1" type="ORF">WM2015_2479</name>
</gene>
<dbReference type="EMBL" id="CP012154">
    <property type="protein sequence ID" value="AKS42838.1"/>
    <property type="molecule type" value="Genomic_DNA"/>
</dbReference>